<accession>A0A1I5XAZ7</accession>
<dbReference type="EMBL" id="FOWC01000010">
    <property type="protein sequence ID" value="SFQ28827.1"/>
    <property type="molecule type" value="Genomic_DNA"/>
</dbReference>
<organism evidence="1 2">
    <name type="scientific">Amycolatopsis rubida</name>
    <dbReference type="NCBI Taxonomy" id="112413"/>
    <lineage>
        <taxon>Bacteria</taxon>
        <taxon>Bacillati</taxon>
        <taxon>Actinomycetota</taxon>
        <taxon>Actinomycetes</taxon>
        <taxon>Pseudonocardiales</taxon>
        <taxon>Pseudonocardiaceae</taxon>
        <taxon>Amycolatopsis</taxon>
    </lineage>
</organism>
<evidence type="ECO:0000313" key="2">
    <source>
        <dbReference type="Proteomes" id="UP000199137"/>
    </source>
</evidence>
<proteinExistence type="predicted"/>
<name>A0A1I5XAZ7_9PSEU</name>
<gene>
    <name evidence="1" type="ORF">SAMN05421854_110118</name>
</gene>
<dbReference type="Proteomes" id="UP000199137">
    <property type="component" value="Unassembled WGS sequence"/>
</dbReference>
<dbReference type="STRING" id="112413.SAMN05421854_110118"/>
<sequence>MPLAGITLNPSRIVVGAANTWRTAGQNMNAARLARITAG</sequence>
<reference evidence="1 2" key="1">
    <citation type="submission" date="2016-10" db="EMBL/GenBank/DDBJ databases">
        <authorList>
            <person name="de Groot N.N."/>
        </authorList>
    </citation>
    <scope>NUCLEOTIDE SEQUENCE [LARGE SCALE GENOMIC DNA]</scope>
    <source>
        <strain evidence="1 2">DSM 44637</strain>
    </source>
</reference>
<dbReference type="AlphaFoldDB" id="A0A1I5XAZ7"/>
<protein>
    <submittedName>
        <fullName evidence="1">Uncharacterized protein</fullName>
    </submittedName>
</protein>
<evidence type="ECO:0000313" key="1">
    <source>
        <dbReference type="EMBL" id="SFQ28827.1"/>
    </source>
</evidence>